<sequence length="118" mass="14231">MINTKYYDGFEGEPEVVLFNDHQRFIMWNGYFESLLDSLLDTNLEKEGILEEYYNHEGWYDDSPWMIPDVPLTIWQLKHFDLNKVNQSENIKVVLPELAHEIILFLENSKEKVWIEYD</sequence>
<reference evidence="1 2" key="1">
    <citation type="submission" date="2017-07" db="EMBL/GenBank/DDBJ databases">
        <title>Isolation and whole genome analysis of endospore-forming bacteria from heroin.</title>
        <authorList>
            <person name="Kalinowski J."/>
            <person name="Ahrens B."/>
            <person name="Al-Dilaimi A."/>
            <person name="Winkler A."/>
            <person name="Wibberg D."/>
            <person name="Schleenbecker U."/>
            <person name="Ruckert C."/>
            <person name="Wolfel R."/>
            <person name="Grass G."/>
        </authorList>
    </citation>
    <scope>NUCLEOTIDE SEQUENCE [LARGE SCALE GENOMIC DNA]</scope>
    <source>
        <strain evidence="1 2">7509</strain>
    </source>
</reference>
<dbReference type="AlphaFoldDB" id="A0A268HEL6"/>
<comment type="caution">
    <text evidence="1">The sequence shown here is derived from an EMBL/GenBank/DDBJ whole genome shotgun (WGS) entry which is preliminary data.</text>
</comment>
<name>A0A268HEL6_9BACI</name>
<dbReference type="RefSeq" id="WP_095269329.1">
    <property type="nucleotide sequence ID" value="NZ_NPBH01000021.1"/>
</dbReference>
<dbReference type="Proteomes" id="UP000216475">
    <property type="component" value="Unassembled WGS sequence"/>
</dbReference>
<dbReference type="EMBL" id="NPBH01000021">
    <property type="protein sequence ID" value="PAE08308.1"/>
    <property type="molecule type" value="Genomic_DNA"/>
</dbReference>
<evidence type="ECO:0000313" key="1">
    <source>
        <dbReference type="EMBL" id="PAE08308.1"/>
    </source>
</evidence>
<organism evidence="1 2">
    <name type="scientific">Terribacillus saccharophilus</name>
    <dbReference type="NCBI Taxonomy" id="361277"/>
    <lineage>
        <taxon>Bacteria</taxon>
        <taxon>Bacillati</taxon>
        <taxon>Bacillota</taxon>
        <taxon>Bacilli</taxon>
        <taxon>Bacillales</taxon>
        <taxon>Bacillaceae</taxon>
        <taxon>Terribacillus</taxon>
    </lineage>
</organism>
<evidence type="ECO:0000313" key="2">
    <source>
        <dbReference type="Proteomes" id="UP000216475"/>
    </source>
</evidence>
<accession>A0A268HEL6</accession>
<gene>
    <name evidence="1" type="ORF">CHI12_06695</name>
</gene>
<protein>
    <submittedName>
        <fullName evidence="1">Uncharacterized protein</fullName>
    </submittedName>
</protein>
<proteinExistence type="predicted"/>